<dbReference type="EMBL" id="AP029263">
    <property type="protein sequence ID" value="BFF91740.1"/>
    <property type="molecule type" value="Genomic_DNA"/>
</dbReference>
<organism evidence="1 2">
    <name type="scientific">Drosophila madeirensis</name>
    <name type="common">Fruit fly</name>
    <dbReference type="NCBI Taxonomy" id="30013"/>
    <lineage>
        <taxon>Eukaryota</taxon>
        <taxon>Metazoa</taxon>
        <taxon>Ecdysozoa</taxon>
        <taxon>Arthropoda</taxon>
        <taxon>Hexapoda</taxon>
        <taxon>Insecta</taxon>
        <taxon>Pterygota</taxon>
        <taxon>Neoptera</taxon>
        <taxon>Endopterygota</taxon>
        <taxon>Diptera</taxon>
        <taxon>Brachycera</taxon>
        <taxon>Muscomorpha</taxon>
        <taxon>Ephydroidea</taxon>
        <taxon>Drosophilidae</taxon>
        <taxon>Drosophila</taxon>
        <taxon>Sophophora</taxon>
    </lineage>
</organism>
<name>A0AAU9F0F5_DROMD</name>
<gene>
    <name evidence="1" type="ORF">DMAD_09958</name>
</gene>
<proteinExistence type="predicted"/>
<dbReference type="AlphaFoldDB" id="A0AAU9F0F5"/>
<protein>
    <submittedName>
        <fullName evidence="1">Uncharacterized protein</fullName>
    </submittedName>
</protein>
<reference evidence="1 2" key="1">
    <citation type="submission" date="2024-02" db="EMBL/GenBank/DDBJ databases">
        <title>A chromosome-level genome assembly of Drosophila madeirensis, a fruit fly species endemic to Madeira island.</title>
        <authorList>
            <person name="Tomihara K."/>
            <person name="Llopart A."/>
            <person name="Yamamoto D."/>
        </authorList>
    </citation>
    <scope>NUCLEOTIDE SEQUENCE [LARGE SCALE GENOMIC DNA]</scope>
    <source>
        <strain evidence="1 2">RF1</strain>
    </source>
</reference>
<keyword evidence="2" id="KW-1185">Reference proteome</keyword>
<sequence length="143" mass="16189">MGKWANDERQKRAAHALCVSFRIRGRTPTVGNVRRIMCGICDEVQRNGACEPIGIINDRWQMIVHPADDVGCRAETLRGWTDNTGRWSRGRPGPFAGLRDPLHISQTSKQPEKVTYGPRGLPYEQEVWADRRRRPGSVSSFCT</sequence>
<evidence type="ECO:0000313" key="1">
    <source>
        <dbReference type="EMBL" id="BFF91740.1"/>
    </source>
</evidence>
<accession>A0AAU9F0F5</accession>
<evidence type="ECO:0000313" key="2">
    <source>
        <dbReference type="Proteomes" id="UP001500889"/>
    </source>
</evidence>
<dbReference type="Proteomes" id="UP001500889">
    <property type="component" value="Chromosome O"/>
</dbReference>